<protein>
    <submittedName>
        <fullName evidence="3">Beta-propeller domain-containing protein</fullName>
    </submittedName>
</protein>
<dbReference type="PIRSF" id="PIRSF006425">
    <property type="entry name" value="UCP006425_WD40"/>
    <property type="match status" value="1"/>
</dbReference>
<name>A0A7G9W433_ALKCA</name>
<keyword evidence="4" id="KW-1185">Reference proteome</keyword>
<dbReference type="InterPro" id="IPR019198">
    <property type="entry name" value="Beta_propeller_containing"/>
</dbReference>
<keyword evidence="2" id="KW-0732">Signal</keyword>
<dbReference type="InterPro" id="IPR014441">
    <property type="entry name" value="UCP006425_b-propeller"/>
</dbReference>
<evidence type="ECO:0000313" key="4">
    <source>
        <dbReference type="Proteomes" id="UP000516160"/>
    </source>
</evidence>
<dbReference type="AlphaFoldDB" id="A0A7G9W433"/>
<evidence type="ECO:0000313" key="3">
    <source>
        <dbReference type="EMBL" id="QNO13445.1"/>
    </source>
</evidence>
<evidence type="ECO:0000256" key="1">
    <source>
        <dbReference type="SAM" id="MobiDB-lite"/>
    </source>
</evidence>
<dbReference type="KEGG" id="acae:HYG86_00975"/>
<dbReference type="EMBL" id="CP058559">
    <property type="protein sequence ID" value="QNO13445.1"/>
    <property type="molecule type" value="Genomic_DNA"/>
</dbReference>
<evidence type="ECO:0000256" key="2">
    <source>
        <dbReference type="SAM" id="SignalP"/>
    </source>
</evidence>
<reference evidence="3 4" key="1">
    <citation type="submission" date="2020-07" db="EMBL/GenBank/DDBJ databases">
        <title>Alkalicella. sp. LB2 genome.</title>
        <authorList>
            <person name="Postec A."/>
            <person name="Quemeneur M."/>
        </authorList>
    </citation>
    <scope>NUCLEOTIDE SEQUENCE [LARGE SCALE GENOMIC DNA]</scope>
    <source>
        <strain evidence="3 4">LB2</strain>
    </source>
</reference>
<feature type="signal peptide" evidence="2">
    <location>
        <begin position="1"/>
        <end position="21"/>
    </location>
</feature>
<feature type="chain" id="PRO_5038427095" evidence="2">
    <location>
        <begin position="22"/>
        <end position="594"/>
    </location>
</feature>
<dbReference type="Pfam" id="PF09826">
    <property type="entry name" value="Beta_propel"/>
    <property type="match status" value="1"/>
</dbReference>
<dbReference type="Proteomes" id="UP000516160">
    <property type="component" value="Chromosome"/>
</dbReference>
<gene>
    <name evidence="3" type="ORF">HYG86_00975</name>
</gene>
<dbReference type="PROSITE" id="PS51257">
    <property type="entry name" value="PROKAR_LIPOPROTEIN"/>
    <property type="match status" value="1"/>
</dbReference>
<dbReference type="RefSeq" id="WP_213167112.1">
    <property type="nucleotide sequence ID" value="NZ_CP058559.1"/>
</dbReference>
<proteinExistence type="predicted"/>
<accession>A0A7G9W433</accession>
<feature type="region of interest" description="Disordered" evidence="1">
    <location>
        <begin position="54"/>
        <end position="81"/>
    </location>
</feature>
<organism evidence="3 4">
    <name type="scientific">Alkalicella caledoniensis</name>
    <dbReference type="NCBI Taxonomy" id="2731377"/>
    <lineage>
        <taxon>Bacteria</taxon>
        <taxon>Bacillati</taxon>
        <taxon>Bacillota</taxon>
        <taxon>Clostridia</taxon>
        <taxon>Eubacteriales</taxon>
        <taxon>Proteinivoracaceae</taxon>
        <taxon>Alkalicella</taxon>
    </lineage>
</organism>
<sequence>MKKTLTLILITIILATLTSCTVETNTTQKQLPTIDSLQKLQKLVQQQQYKRYGLELGSPQPETTTDEAQRAPDSPDYSDTNVQVDGIDEGDIIKTDGKYLYQISENNIVITKIYPVEEAKVISKTKLDDDILPVELYLEGDKIVVLSYKNNYSNESNKEIGIPGFFYYNNTIIQVYNNKDGKLTKERELETEGSIVSTRKKDSYLYLVTSKHLGYLDQPEGNPAPMYRDTAKDKEKYQQKPLTDIQYFPDGELSSFVNIVALDIKKPKEEAKVETYLGSAQNIYMSHENLYIALTTVNETHVHKFSIDGTKVKNTGQGKVNGHVLNQFSMDEYKGNFRIATTQYDREEMTNNLYILDKNLETIGKLENLAPTERIYSARFMGDKGYMVTFELVDPLFVIDLSNPRAPKVLGELKIPGFSNYLHPIDENHLLGIGRDTTVATNWGREVAIELGVKLAIFDVSDVNNPKEKHVEIIGGRGTYSEALHNHKSILYHNDVLSFPISVTDPSNNRIDQYGLPKFIGAYVYNVDKEKGFDLAATITHMTNQQMERYYDHGNHKDHIRRIITVDEHIYTISDQTIQIHNKDYQLIKEINLK</sequence>
<dbReference type="SUPFAM" id="SSF69322">
    <property type="entry name" value="Tricorn protease domain 2"/>
    <property type="match status" value="1"/>
</dbReference>